<dbReference type="AlphaFoldDB" id="A0AB39QFC4"/>
<dbReference type="InterPro" id="IPR038765">
    <property type="entry name" value="Papain-like_cys_pep_sf"/>
</dbReference>
<dbReference type="EMBL" id="CP163439">
    <property type="protein sequence ID" value="XDQ40250.1"/>
    <property type="molecule type" value="Genomic_DNA"/>
</dbReference>
<organism evidence="1">
    <name type="scientific">Streptomyces sp. R28</name>
    <dbReference type="NCBI Taxonomy" id="3238628"/>
    <lineage>
        <taxon>Bacteria</taxon>
        <taxon>Bacillati</taxon>
        <taxon>Actinomycetota</taxon>
        <taxon>Actinomycetes</taxon>
        <taxon>Kitasatosporales</taxon>
        <taxon>Streptomycetaceae</taxon>
        <taxon>Streptomyces</taxon>
    </lineage>
</organism>
<sequence length="304" mass="33971">MKALARDVVSRARQMPDKYRTFSASPVDARRVYGISEALLAVLLDLGLPCTGAAENVAFDPLDLENTAAALGLPSSQMVAMRRWTRSLAQAQTPERERCEMTVSLHCPEPGHEGGCDFSLSRHLASALGVSARSKNEQIVSRVVMATRIHDFDAPFDVVADEARRLVFHRIPDELAMDIGFLKETGLADCRSAARHLCQVAVQVGYVTRPAAGFFIGAPFPCTHAWFEIRIDDRWIAADPFFLNTLHHWNILDPEDWPVTRSPHSIVWPLEEAHELTMPLARHGNTPVKAVMTARWLRTKEISW</sequence>
<name>A0AB39QFC4_9ACTN</name>
<dbReference type="SUPFAM" id="SSF54001">
    <property type="entry name" value="Cysteine proteinases"/>
    <property type="match status" value="1"/>
</dbReference>
<evidence type="ECO:0000313" key="1">
    <source>
        <dbReference type="EMBL" id="XDQ40250.1"/>
    </source>
</evidence>
<accession>A0AB39QFC4</accession>
<proteinExistence type="predicted"/>
<gene>
    <name evidence="1" type="ORF">AB5J49_46845</name>
</gene>
<protein>
    <submittedName>
        <fullName evidence="1">Transglutaminase domain-containing protein</fullName>
    </submittedName>
</protein>
<reference evidence="1" key="1">
    <citation type="submission" date="2024-07" db="EMBL/GenBank/DDBJ databases">
        <authorList>
            <person name="Yu S.T."/>
        </authorList>
    </citation>
    <scope>NUCLEOTIDE SEQUENCE</scope>
    <source>
        <strain evidence="1">R28</strain>
    </source>
</reference>
<dbReference type="RefSeq" id="WP_369174956.1">
    <property type="nucleotide sequence ID" value="NZ_CP163439.1"/>
</dbReference>